<name>A0ABU0BW60_9HYPH</name>
<comment type="caution">
    <text evidence="4">The sequence shown here is derived from an EMBL/GenBank/DDBJ whole genome shotgun (WGS) entry which is preliminary data.</text>
</comment>
<proteinExistence type="predicted"/>
<protein>
    <submittedName>
        <fullName evidence="4">Precorrin-6A/cobalt-precorrin-6A reductase</fullName>
        <ecNumber evidence="4">1.3.1.106</ecNumber>
        <ecNumber evidence="4">1.3.1.54</ecNumber>
    </submittedName>
</protein>
<evidence type="ECO:0000256" key="3">
    <source>
        <dbReference type="ARBA" id="ARBA00023002"/>
    </source>
</evidence>
<dbReference type="NCBIfam" id="NF005968">
    <property type="entry name" value="PRK08057.1-2"/>
    <property type="match status" value="1"/>
</dbReference>
<dbReference type="EC" id="1.3.1.54" evidence="4"/>
<evidence type="ECO:0000313" key="4">
    <source>
        <dbReference type="EMBL" id="MDQ0321939.1"/>
    </source>
</evidence>
<gene>
    <name evidence="4" type="ORF">QO002_004077</name>
</gene>
<sequence length="254" mass="27468">MPRILILGGTTESRRLAERLVERGDCELILSLAGRTAAPIAQPVPVHSGGFGGAEGLAAYVSEYKIDLMIDATHPFAARISENASKASHLTDTPLLALRRPAWERHEGDCWTSVATMPEAVMALGEAPKWVFLTIGRQEAFHFERAPQHRYLVRSVDAITPPLVLPEVNYILSAGPFTETDEINLLIENHIDVIVAKNSGGDATYAKISAARSLGLPVIMVERQPTPDVQAVGTVAEALALVDHILSPLMKRGV</sequence>
<dbReference type="PANTHER" id="PTHR36925:SF1">
    <property type="entry name" value="COBALT-PRECORRIN-6A REDUCTASE"/>
    <property type="match status" value="1"/>
</dbReference>
<keyword evidence="3 4" id="KW-0560">Oxidoreductase</keyword>
<organism evidence="4 5">
    <name type="scientific">Pararhizobium capsulatum DSM 1112</name>
    <dbReference type="NCBI Taxonomy" id="1121113"/>
    <lineage>
        <taxon>Bacteria</taxon>
        <taxon>Pseudomonadati</taxon>
        <taxon>Pseudomonadota</taxon>
        <taxon>Alphaproteobacteria</taxon>
        <taxon>Hyphomicrobiales</taxon>
        <taxon>Rhizobiaceae</taxon>
        <taxon>Rhizobium/Agrobacterium group</taxon>
        <taxon>Pararhizobium</taxon>
    </lineage>
</organism>
<evidence type="ECO:0000256" key="1">
    <source>
        <dbReference type="ARBA" id="ARBA00004953"/>
    </source>
</evidence>
<dbReference type="RefSeq" id="WP_307232955.1">
    <property type="nucleotide sequence ID" value="NZ_JAUSVF010000001.1"/>
</dbReference>
<dbReference type="Proteomes" id="UP001230207">
    <property type="component" value="Unassembled WGS sequence"/>
</dbReference>
<keyword evidence="2" id="KW-0169">Cobalamin biosynthesis</keyword>
<dbReference type="EMBL" id="JAUSVF010000001">
    <property type="protein sequence ID" value="MDQ0321939.1"/>
    <property type="molecule type" value="Genomic_DNA"/>
</dbReference>
<reference evidence="4 5" key="1">
    <citation type="submission" date="2023-07" db="EMBL/GenBank/DDBJ databases">
        <title>Genomic Encyclopedia of Type Strains, Phase IV (KMG-IV): sequencing the most valuable type-strain genomes for metagenomic binning, comparative biology and taxonomic classification.</title>
        <authorList>
            <person name="Goeker M."/>
        </authorList>
    </citation>
    <scope>NUCLEOTIDE SEQUENCE [LARGE SCALE GENOMIC DNA]</scope>
    <source>
        <strain evidence="4 5">DSM 1112</strain>
    </source>
</reference>
<keyword evidence="5" id="KW-1185">Reference proteome</keyword>
<dbReference type="GO" id="GO:0016994">
    <property type="term" value="F:precorrin-6A reductase activity"/>
    <property type="evidence" value="ECO:0007669"/>
    <property type="project" value="UniProtKB-EC"/>
</dbReference>
<comment type="pathway">
    <text evidence="1">Cofactor biosynthesis; adenosylcobalamin biosynthesis.</text>
</comment>
<dbReference type="NCBIfam" id="TIGR00715">
    <property type="entry name" value="precor6x_red"/>
    <property type="match status" value="1"/>
</dbReference>
<dbReference type="PROSITE" id="PS51014">
    <property type="entry name" value="COBK_CBIJ"/>
    <property type="match status" value="1"/>
</dbReference>
<dbReference type="InterPro" id="IPR003723">
    <property type="entry name" value="Precorrin-6x_reduct"/>
</dbReference>
<dbReference type="PANTHER" id="PTHR36925">
    <property type="entry name" value="COBALT-PRECORRIN-6A REDUCTASE"/>
    <property type="match status" value="1"/>
</dbReference>
<evidence type="ECO:0000313" key="5">
    <source>
        <dbReference type="Proteomes" id="UP001230207"/>
    </source>
</evidence>
<dbReference type="Pfam" id="PF02571">
    <property type="entry name" value="CbiJ"/>
    <property type="match status" value="1"/>
</dbReference>
<dbReference type="EC" id="1.3.1.106" evidence="4"/>
<accession>A0ABU0BW60</accession>
<evidence type="ECO:0000256" key="2">
    <source>
        <dbReference type="ARBA" id="ARBA00022573"/>
    </source>
</evidence>